<evidence type="ECO:0000256" key="7">
    <source>
        <dbReference type="RuleBase" id="RU366065"/>
    </source>
</evidence>
<dbReference type="GO" id="GO:0006888">
    <property type="term" value="P:endoplasmic reticulum to Golgi vesicle-mediated transport"/>
    <property type="evidence" value="ECO:0007669"/>
    <property type="project" value="UniProtKB-UniRule"/>
</dbReference>
<dbReference type="STRING" id="291195.A0A437AN34"/>
<keyword evidence="4 7" id="KW-0931">ER-Golgi transport</keyword>
<protein>
    <recommendedName>
        <fullName evidence="7">Trafficking protein particle complex subunit</fullName>
    </recommendedName>
</protein>
<dbReference type="Pfam" id="PF04099">
    <property type="entry name" value="Sybindin"/>
    <property type="match status" value="1"/>
</dbReference>
<keyword evidence="9" id="KW-1185">Reference proteome</keyword>
<evidence type="ECO:0000256" key="2">
    <source>
        <dbReference type="ARBA" id="ARBA00022448"/>
    </source>
</evidence>
<comment type="caution">
    <text evidence="8">The sequence shown here is derived from an EMBL/GenBank/DDBJ whole genome shotgun (WGS) entry which is preliminary data.</text>
</comment>
<dbReference type="GO" id="GO:0030008">
    <property type="term" value="C:TRAPP complex"/>
    <property type="evidence" value="ECO:0007669"/>
    <property type="project" value="UniProtKB-UniRule"/>
</dbReference>
<dbReference type="PANTHER" id="PTHR23249:SF15">
    <property type="entry name" value="TRAFFICKING PROTEIN PARTICLE COMPLEX SUBUNIT 4"/>
    <property type="match status" value="1"/>
</dbReference>
<evidence type="ECO:0000256" key="5">
    <source>
        <dbReference type="ARBA" id="ARBA00023034"/>
    </source>
</evidence>
<dbReference type="InterPro" id="IPR011012">
    <property type="entry name" value="Longin-like_dom_sf"/>
</dbReference>
<evidence type="ECO:0000256" key="6">
    <source>
        <dbReference type="ARBA" id="ARBA00038179"/>
    </source>
</evidence>
<evidence type="ECO:0000256" key="3">
    <source>
        <dbReference type="ARBA" id="ARBA00022824"/>
    </source>
</evidence>
<evidence type="ECO:0000256" key="4">
    <source>
        <dbReference type="ARBA" id="ARBA00022892"/>
    </source>
</evidence>
<dbReference type="OrthoDB" id="246406at2759"/>
<name>A0A437AN34_9MICR</name>
<evidence type="ECO:0000256" key="1">
    <source>
        <dbReference type="ARBA" id="ARBA00004555"/>
    </source>
</evidence>
<dbReference type="Proteomes" id="UP000282876">
    <property type="component" value="Unassembled WGS sequence"/>
</dbReference>
<dbReference type="SUPFAM" id="SSF64356">
    <property type="entry name" value="SNARE-like"/>
    <property type="match status" value="1"/>
</dbReference>
<dbReference type="GO" id="GO:0005794">
    <property type="term" value="C:Golgi apparatus"/>
    <property type="evidence" value="ECO:0007669"/>
    <property type="project" value="UniProtKB-SubCell"/>
</dbReference>
<evidence type="ECO:0000313" key="9">
    <source>
        <dbReference type="Proteomes" id="UP000282876"/>
    </source>
</evidence>
<dbReference type="EMBL" id="RCSS01000181">
    <property type="protein sequence ID" value="RVD92590.1"/>
    <property type="molecule type" value="Genomic_DNA"/>
</dbReference>
<keyword evidence="2 7" id="KW-0813">Transport</keyword>
<dbReference type="PANTHER" id="PTHR23249">
    <property type="entry name" value="TRAFFICKING PROTEIN PARTICLE COMPLEX SUBUNIT"/>
    <property type="match status" value="1"/>
</dbReference>
<dbReference type="VEuPathDB" id="MicrosporidiaDB:TUBRATIS_009020"/>
<keyword evidence="3 7" id="KW-0256">Endoplasmic reticulum</keyword>
<organism evidence="8 9">
    <name type="scientific">Tubulinosema ratisbonensis</name>
    <dbReference type="NCBI Taxonomy" id="291195"/>
    <lineage>
        <taxon>Eukaryota</taxon>
        <taxon>Fungi</taxon>
        <taxon>Fungi incertae sedis</taxon>
        <taxon>Microsporidia</taxon>
        <taxon>Tubulinosematoidea</taxon>
        <taxon>Tubulinosematidae</taxon>
        <taxon>Tubulinosema</taxon>
    </lineage>
</organism>
<accession>A0A437AN34</accession>
<comment type="subcellular location">
    <subcellularLocation>
        <location evidence="7">Endoplasmic reticulum</location>
    </subcellularLocation>
    <subcellularLocation>
        <location evidence="7">Golgi apparatus</location>
        <location evidence="7">cis-Golgi network</location>
    </subcellularLocation>
    <subcellularLocation>
        <location evidence="1">Golgi apparatus</location>
    </subcellularLocation>
</comment>
<sequence length="127" mass="14953">MILQFFIINKSGGLIYKYERSSSTQINKLLVLSSTIHSLCTMFEKIYPCEKKIDSKQMIRLDGRTITFYKTGTEVSFVFVSTESCYKIIKIVYKMYCDFVSKDPFYEIDMPIKNDLFNPEPFFNELI</sequence>
<comment type="similarity">
    <text evidence="6">Belongs to the TRAPP small subunits family. TRAPPC4 subfamily.</text>
</comment>
<keyword evidence="5 7" id="KW-0333">Golgi apparatus</keyword>
<dbReference type="SMART" id="SM01399">
    <property type="entry name" value="Sybindin"/>
    <property type="match status" value="1"/>
</dbReference>
<evidence type="ECO:0000313" key="8">
    <source>
        <dbReference type="EMBL" id="RVD92590.1"/>
    </source>
</evidence>
<dbReference type="AlphaFoldDB" id="A0A437AN34"/>
<dbReference type="Gene3D" id="3.30.450.70">
    <property type="match status" value="1"/>
</dbReference>
<comment type="subunit">
    <text evidence="7">Part of the multisubunit transport protein particle (TRAPP) complex.</text>
</comment>
<proteinExistence type="inferred from homology"/>
<reference evidence="8 9" key="1">
    <citation type="submission" date="2018-10" db="EMBL/GenBank/DDBJ databases">
        <title>Draft genome sequence of the microsporidian Tubulinosema ratisbonensis.</title>
        <authorList>
            <person name="Polonais V."/>
            <person name="Peyretaillade E."/>
            <person name="Niehus S."/>
            <person name="Wawrzyniak I."/>
            <person name="Franchet A."/>
            <person name="Gaspin C."/>
            <person name="Reichstadt M."/>
            <person name="Belser C."/>
            <person name="Labadie K."/>
            <person name="Delbac F."/>
            <person name="Ferrandon D."/>
        </authorList>
    </citation>
    <scope>NUCLEOTIDE SEQUENCE [LARGE SCALE GENOMIC DNA]</scope>
    <source>
        <strain evidence="8 9">Franzen</strain>
    </source>
</reference>
<dbReference type="GO" id="GO:0005783">
    <property type="term" value="C:endoplasmic reticulum"/>
    <property type="evidence" value="ECO:0007669"/>
    <property type="project" value="UniProtKB-SubCell"/>
</dbReference>
<gene>
    <name evidence="8" type="ORF">TUBRATIS_009020</name>
</gene>
<dbReference type="InterPro" id="IPR007233">
    <property type="entry name" value="TRAPPC"/>
</dbReference>